<dbReference type="RefSeq" id="WP_322776114.1">
    <property type="nucleotide sequence ID" value="NZ_JARJFB010000006.1"/>
</dbReference>
<dbReference type="GO" id="GO:0004177">
    <property type="term" value="F:aminopeptidase activity"/>
    <property type="evidence" value="ECO:0007669"/>
    <property type="project" value="UniProtKB-KW"/>
</dbReference>
<keyword evidence="6 8" id="KW-0378">Hydrolase</keyword>
<evidence type="ECO:0000259" key="10">
    <source>
        <dbReference type="Pfam" id="PF02789"/>
    </source>
</evidence>
<name>A0ABU5NAL4_9RICK</name>
<reference evidence="11 12" key="1">
    <citation type="submission" date="2023-03" db="EMBL/GenBank/DDBJ databases">
        <title>Host association and intracellularity evolved multiple times independently in the Rickettsiales.</title>
        <authorList>
            <person name="Castelli M."/>
            <person name="Nardi T."/>
            <person name="Gammuto L."/>
            <person name="Bellinzona G."/>
            <person name="Sabaneyeva E."/>
            <person name="Potekhin A."/>
            <person name="Serra V."/>
            <person name="Petroni G."/>
            <person name="Sassera D."/>
        </authorList>
    </citation>
    <scope>NUCLEOTIDE SEQUENCE [LARGE SCALE GENOMIC DNA]</scope>
    <source>
        <strain evidence="11 12">Sr 2-6</strain>
    </source>
</reference>
<keyword evidence="5 8" id="KW-0645">Protease</keyword>
<comment type="similarity">
    <text evidence="3 8">Belongs to the peptidase M17 family.</text>
</comment>
<evidence type="ECO:0000313" key="12">
    <source>
        <dbReference type="Proteomes" id="UP001291687"/>
    </source>
</evidence>
<keyword evidence="8" id="KW-0963">Cytoplasm</keyword>
<dbReference type="EC" id="3.4.11.1" evidence="8"/>
<feature type="active site" evidence="8">
    <location>
        <position position="277"/>
    </location>
</feature>
<comment type="catalytic activity">
    <reaction evidence="1 8">
        <text>Release of an N-terminal amino acid, Xaa-|-Yaa-, in which Xaa is preferably Leu, but may be other amino acids including Pro although not Arg or Lys, and Yaa may be Pro. Amino acid amides and methyl esters are also readily hydrolyzed, but rates on arylamides are exceedingly low.</text>
        <dbReference type="EC" id="3.4.11.1"/>
    </reaction>
</comment>
<evidence type="ECO:0000313" key="11">
    <source>
        <dbReference type="EMBL" id="MEA0970209.1"/>
    </source>
</evidence>
<feature type="domain" description="Peptidase M17 leucyl aminopeptidase N-terminal" evidence="10">
    <location>
        <begin position="28"/>
        <end position="147"/>
    </location>
</feature>
<feature type="binding site" evidence="8">
    <location>
        <position position="349"/>
    </location>
    <ligand>
        <name>Mn(2+)</name>
        <dbReference type="ChEBI" id="CHEBI:29035"/>
        <label>1</label>
    </ligand>
</feature>
<comment type="function">
    <text evidence="8">Presumably involved in the processing and regular turnover of intracellular proteins. Catalyzes the removal of unsubstituted N-terminal amino acids from various peptides.</text>
</comment>
<dbReference type="Proteomes" id="UP001291687">
    <property type="component" value="Unassembled WGS sequence"/>
</dbReference>
<keyword evidence="12" id="KW-1185">Reference proteome</keyword>
<dbReference type="Pfam" id="PF02789">
    <property type="entry name" value="Peptidase_M17_N"/>
    <property type="match status" value="1"/>
</dbReference>
<keyword evidence="4 8" id="KW-0031">Aminopeptidase</keyword>
<dbReference type="EC" id="3.4.11.10" evidence="8"/>
<dbReference type="PANTHER" id="PTHR11963">
    <property type="entry name" value="LEUCINE AMINOPEPTIDASE-RELATED"/>
    <property type="match status" value="1"/>
</dbReference>
<dbReference type="InterPro" id="IPR008283">
    <property type="entry name" value="Peptidase_M17_N"/>
</dbReference>
<dbReference type="NCBIfam" id="NF002075">
    <property type="entry name" value="PRK00913.2-2"/>
    <property type="match status" value="1"/>
</dbReference>
<dbReference type="InterPro" id="IPR011356">
    <property type="entry name" value="Leucine_aapep/pepB"/>
</dbReference>
<evidence type="ECO:0000259" key="9">
    <source>
        <dbReference type="Pfam" id="PF00883"/>
    </source>
</evidence>
<feature type="binding site" evidence="8">
    <location>
        <position position="347"/>
    </location>
    <ligand>
        <name>Mn(2+)</name>
        <dbReference type="ChEBI" id="CHEBI:29035"/>
        <label>1</label>
    </ligand>
</feature>
<comment type="subcellular location">
    <subcellularLocation>
        <location evidence="8">Cytoplasm</location>
    </subcellularLocation>
</comment>
<dbReference type="Pfam" id="PF00883">
    <property type="entry name" value="Peptidase_M17"/>
    <property type="match status" value="1"/>
</dbReference>
<protein>
    <recommendedName>
        <fullName evidence="8">Probable cytosol aminopeptidase</fullName>
        <ecNumber evidence="8">3.4.11.1</ecNumber>
    </recommendedName>
    <alternativeName>
        <fullName evidence="8">Leucine aminopeptidase</fullName>
        <shortName evidence="8">LAP</shortName>
        <ecNumber evidence="8">3.4.11.10</ecNumber>
    </alternativeName>
    <alternativeName>
        <fullName evidence="8">Leucyl aminopeptidase</fullName>
    </alternativeName>
</protein>
<evidence type="ECO:0000256" key="3">
    <source>
        <dbReference type="ARBA" id="ARBA00009528"/>
    </source>
</evidence>
<feature type="binding site" evidence="8">
    <location>
        <position position="270"/>
    </location>
    <ligand>
        <name>Mn(2+)</name>
        <dbReference type="ChEBI" id="CHEBI:29035"/>
        <label>1</label>
    </ligand>
</feature>
<comment type="cofactor">
    <cofactor evidence="8">
        <name>Mn(2+)</name>
        <dbReference type="ChEBI" id="CHEBI:29035"/>
    </cofactor>
    <text evidence="8">Binds 2 manganese ions per subunit.</text>
</comment>
<feature type="binding site" evidence="8">
    <location>
        <position position="270"/>
    </location>
    <ligand>
        <name>Mn(2+)</name>
        <dbReference type="ChEBI" id="CHEBI:29035"/>
        <label>2</label>
    </ligand>
</feature>
<keyword evidence="7 8" id="KW-0464">Manganese</keyword>
<dbReference type="Gene3D" id="3.40.220.10">
    <property type="entry name" value="Leucine Aminopeptidase, subunit E, domain 1"/>
    <property type="match status" value="1"/>
</dbReference>
<feature type="binding site" evidence="8">
    <location>
        <position position="265"/>
    </location>
    <ligand>
        <name>Mn(2+)</name>
        <dbReference type="ChEBI" id="CHEBI:29035"/>
        <label>2</label>
    </ligand>
</feature>
<evidence type="ECO:0000256" key="6">
    <source>
        <dbReference type="ARBA" id="ARBA00022801"/>
    </source>
</evidence>
<evidence type="ECO:0000256" key="7">
    <source>
        <dbReference type="ARBA" id="ARBA00023211"/>
    </source>
</evidence>
<dbReference type="NCBIfam" id="NF002077">
    <property type="entry name" value="PRK00913.2-4"/>
    <property type="match status" value="1"/>
</dbReference>
<keyword evidence="8" id="KW-0479">Metal-binding</keyword>
<evidence type="ECO:0000256" key="1">
    <source>
        <dbReference type="ARBA" id="ARBA00000135"/>
    </source>
</evidence>
<sequence>MLNISFEGKDLYENEAIAVLINDQLKIDNETMAIDQKYHGIISKTIIDKNRFEGKAGQAISLTAVDKDGKIKHLIIIGIGNESSVSEYQIEELGGRIYSKAEDLKASSVGFKAAGRIGNFSVEQVTSLLASGALLAAYKFDKYFTKKTQQEKFVTKDFNLIVPDVEVAYHAFEPLKAVAMAVYFARDLVSEVPNILYPESYAERIVEKLEPLGIDIEVLGEREMKDLEMGALLGVGQGSHNESKLVVMRYNGGPSDQKPVSFVGKGVTFDTGGISIKPSLGMSDMKHDMGGSAAVVGVMKALALRSAKVNAIGIVGLVENMPGGGAQRPGDVVKTMSGQTAEVLDTDAEGRLVLCDCVTYLQEKFEPDCVIDLATLTGAIVVSLGRTYAGIFANDDELAQKLTESSLKTNEKLWRMPLHKDYDDMIKSSVADVANLGSEKGMAGSATAAHFIARFIKNGVKWAHLDIAGTAWDKAGKNPICPKGAVGFGVRLLNKFVWDNYESK</sequence>
<dbReference type="InterPro" id="IPR023042">
    <property type="entry name" value="Peptidase_M17_leu_NH2_pept"/>
</dbReference>
<dbReference type="HAMAP" id="MF_00181">
    <property type="entry name" value="Cytosol_peptidase_M17"/>
    <property type="match status" value="1"/>
</dbReference>
<dbReference type="SUPFAM" id="SSF53187">
    <property type="entry name" value="Zn-dependent exopeptidases"/>
    <property type="match status" value="1"/>
</dbReference>
<evidence type="ECO:0000256" key="8">
    <source>
        <dbReference type="HAMAP-Rule" id="MF_00181"/>
    </source>
</evidence>
<dbReference type="PANTHER" id="PTHR11963:SF23">
    <property type="entry name" value="CYTOSOL AMINOPEPTIDASE"/>
    <property type="match status" value="1"/>
</dbReference>
<dbReference type="InterPro" id="IPR000819">
    <property type="entry name" value="Peptidase_M17_C"/>
</dbReference>
<proteinExistence type="inferred from homology"/>
<gene>
    <name evidence="8" type="primary">pepA</name>
    <name evidence="11" type="ORF">Megvenef_00161</name>
</gene>
<dbReference type="CDD" id="cd00433">
    <property type="entry name" value="Peptidase_M17"/>
    <property type="match status" value="1"/>
</dbReference>
<dbReference type="NCBIfam" id="NF002073">
    <property type="entry name" value="PRK00913.1-2"/>
    <property type="match status" value="1"/>
</dbReference>
<dbReference type="EMBL" id="JARJFB010000006">
    <property type="protein sequence ID" value="MEA0970209.1"/>
    <property type="molecule type" value="Genomic_DNA"/>
</dbReference>
<dbReference type="InterPro" id="IPR043472">
    <property type="entry name" value="Macro_dom-like"/>
</dbReference>
<evidence type="ECO:0000256" key="5">
    <source>
        <dbReference type="ARBA" id="ARBA00022670"/>
    </source>
</evidence>
<feature type="active site" evidence="8">
    <location>
        <position position="351"/>
    </location>
</feature>
<dbReference type="SUPFAM" id="SSF52949">
    <property type="entry name" value="Macro domain-like"/>
    <property type="match status" value="1"/>
</dbReference>
<feature type="binding site" evidence="8">
    <location>
        <position position="349"/>
    </location>
    <ligand>
        <name>Mn(2+)</name>
        <dbReference type="ChEBI" id="CHEBI:29035"/>
        <label>2</label>
    </ligand>
</feature>
<comment type="catalytic activity">
    <reaction evidence="2 8">
        <text>Release of an N-terminal amino acid, preferentially leucine, but not glutamic or aspartic acids.</text>
        <dbReference type="EC" id="3.4.11.10"/>
    </reaction>
</comment>
<dbReference type="PRINTS" id="PR00481">
    <property type="entry name" value="LAMNOPPTDASE"/>
</dbReference>
<organism evidence="11 12">
    <name type="scientific">Candidatus Megaera venefica</name>
    <dbReference type="NCBI Taxonomy" id="2055910"/>
    <lineage>
        <taxon>Bacteria</taxon>
        <taxon>Pseudomonadati</taxon>
        <taxon>Pseudomonadota</taxon>
        <taxon>Alphaproteobacteria</taxon>
        <taxon>Rickettsiales</taxon>
        <taxon>Rickettsiaceae</taxon>
        <taxon>Candidatus Megaera</taxon>
    </lineage>
</organism>
<feature type="domain" description="Cytosol aminopeptidase" evidence="9">
    <location>
        <begin position="184"/>
        <end position="493"/>
    </location>
</feature>
<evidence type="ECO:0000256" key="2">
    <source>
        <dbReference type="ARBA" id="ARBA00000967"/>
    </source>
</evidence>
<comment type="caution">
    <text evidence="11">The sequence shown here is derived from an EMBL/GenBank/DDBJ whole genome shotgun (WGS) entry which is preliminary data.</text>
</comment>
<accession>A0ABU5NAL4</accession>
<feature type="binding site" evidence="8">
    <location>
        <position position="288"/>
    </location>
    <ligand>
        <name>Mn(2+)</name>
        <dbReference type="ChEBI" id="CHEBI:29035"/>
        <label>2</label>
    </ligand>
</feature>
<dbReference type="NCBIfam" id="NF002074">
    <property type="entry name" value="PRK00913.1-4"/>
    <property type="match status" value="1"/>
</dbReference>
<evidence type="ECO:0000256" key="4">
    <source>
        <dbReference type="ARBA" id="ARBA00022438"/>
    </source>
</evidence>
<dbReference type="Gene3D" id="3.40.630.10">
    <property type="entry name" value="Zn peptidases"/>
    <property type="match status" value="1"/>
</dbReference>